<evidence type="ECO:0000313" key="3">
    <source>
        <dbReference type="Proteomes" id="UP000597761"/>
    </source>
</evidence>
<dbReference type="EMBL" id="BMJI01000014">
    <property type="protein sequence ID" value="GGC94387.1"/>
    <property type="molecule type" value="Genomic_DNA"/>
</dbReference>
<feature type="region of interest" description="Disordered" evidence="1">
    <location>
        <begin position="83"/>
        <end position="108"/>
    </location>
</feature>
<organism evidence="2 3">
    <name type="scientific">Tersicoccus solisilvae</name>
    <dbReference type="NCBI Taxonomy" id="1882339"/>
    <lineage>
        <taxon>Bacteria</taxon>
        <taxon>Bacillati</taxon>
        <taxon>Actinomycetota</taxon>
        <taxon>Actinomycetes</taxon>
        <taxon>Micrococcales</taxon>
        <taxon>Micrococcaceae</taxon>
        <taxon>Tersicoccus</taxon>
    </lineage>
</organism>
<comment type="caution">
    <text evidence="2">The sequence shown here is derived from an EMBL/GenBank/DDBJ whole genome shotgun (WGS) entry which is preliminary data.</text>
</comment>
<protein>
    <submittedName>
        <fullName evidence="2">Uncharacterized protein</fullName>
    </submittedName>
</protein>
<sequence>MSRLASERLALMKEERIWESVMGCMVVVFRCDGDPPPTGACARDGAPAAGTSVGGEDGRVSVYRGRGDDARAVTHRAVRTRQRTATGWDCRDPGDLDAVGVDPVSGRG</sequence>
<evidence type="ECO:0000256" key="1">
    <source>
        <dbReference type="SAM" id="MobiDB-lite"/>
    </source>
</evidence>
<dbReference type="Proteomes" id="UP000597761">
    <property type="component" value="Unassembled WGS sequence"/>
</dbReference>
<name>A0ABQ1PCA1_9MICC</name>
<gene>
    <name evidence="2" type="ORF">GCM10011512_21750</name>
</gene>
<keyword evidence="3" id="KW-1185">Reference proteome</keyword>
<proteinExistence type="predicted"/>
<evidence type="ECO:0000313" key="2">
    <source>
        <dbReference type="EMBL" id="GGC94387.1"/>
    </source>
</evidence>
<accession>A0ABQ1PCA1</accession>
<reference evidence="3" key="1">
    <citation type="journal article" date="2019" name="Int. J. Syst. Evol. Microbiol.">
        <title>The Global Catalogue of Microorganisms (GCM) 10K type strain sequencing project: providing services to taxonomists for standard genome sequencing and annotation.</title>
        <authorList>
            <consortium name="The Broad Institute Genomics Platform"/>
            <consortium name="The Broad Institute Genome Sequencing Center for Infectious Disease"/>
            <person name="Wu L."/>
            <person name="Ma J."/>
        </authorList>
    </citation>
    <scope>NUCLEOTIDE SEQUENCE [LARGE SCALE GENOMIC DNA]</scope>
    <source>
        <strain evidence="3">CGMCC 1.15480</strain>
    </source>
</reference>